<evidence type="ECO:0000256" key="1">
    <source>
        <dbReference type="ARBA" id="ARBA00004196"/>
    </source>
</evidence>
<dbReference type="GO" id="GO:0009279">
    <property type="term" value="C:cell outer membrane"/>
    <property type="evidence" value="ECO:0007669"/>
    <property type="project" value="UniProtKB-SubCell"/>
</dbReference>
<evidence type="ECO:0000313" key="8">
    <source>
        <dbReference type="EMBL" id="AWV98284.1"/>
    </source>
</evidence>
<evidence type="ECO:0000256" key="6">
    <source>
        <dbReference type="ARBA" id="ARBA00023136"/>
    </source>
</evidence>
<dbReference type="InterPro" id="IPR055015">
    <property type="entry name" value="GCX_COOH"/>
</dbReference>
<dbReference type="Proteomes" id="UP000249873">
    <property type="component" value="Chromosome"/>
</dbReference>
<gene>
    <name evidence="8" type="ORF">DJ013_08920</name>
</gene>
<dbReference type="Pfam" id="PF02415">
    <property type="entry name" value="Chlam_PMP"/>
    <property type="match status" value="3"/>
</dbReference>
<dbReference type="Gene3D" id="2.160.20.10">
    <property type="entry name" value="Single-stranded right-handed beta-helix, Pectin lyase-like"/>
    <property type="match status" value="1"/>
</dbReference>
<evidence type="ECO:0000256" key="2">
    <source>
        <dbReference type="ARBA" id="ARBA00004442"/>
    </source>
</evidence>
<dbReference type="NCBIfam" id="NF045639">
    <property type="entry name" value="GCX_COOH"/>
    <property type="match status" value="1"/>
</dbReference>
<comment type="subcellular location">
    <subcellularLocation>
        <location evidence="1">Cell envelope</location>
    </subcellularLocation>
    <subcellularLocation>
        <location evidence="2">Cell outer membrane</location>
    </subcellularLocation>
    <subcellularLocation>
        <location evidence="3">Secreted</location>
    </subcellularLocation>
</comment>
<keyword evidence="6" id="KW-0472">Membrane</keyword>
<dbReference type="PANTHER" id="PTHR11319">
    <property type="entry name" value="G PROTEIN-COUPLED RECEPTOR-RELATED"/>
    <property type="match status" value="1"/>
</dbReference>
<keyword evidence="7" id="KW-0998">Cell outer membrane</keyword>
<keyword evidence="4" id="KW-0964">Secreted</keyword>
<keyword evidence="9" id="KW-1185">Reference proteome</keyword>
<evidence type="ECO:0008006" key="10">
    <source>
        <dbReference type="Google" id="ProtNLM"/>
    </source>
</evidence>
<dbReference type="GO" id="GO:0005576">
    <property type="term" value="C:extracellular region"/>
    <property type="evidence" value="ECO:0007669"/>
    <property type="project" value="UniProtKB-SubCell"/>
</dbReference>
<dbReference type="AlphaFoldDB" id="A0A2Z4GAW3"/>
<dbReference type="OrthoDB" id="960258at2"/>
<dbReference type="PANTHER" id="PTHR11319:SF35">
    <property type="entry name" value="OUTER MEMBRANE PROTEIN PMPC-RELATED"/>
    <property type="match status" value="1"/>
</dbReference>
<organism evidence="8 9">
    <name type="scientific">Arcticibacterium luteifluviistationis</name>
    <dbReference type="NCBI Taxonomy" id="1784714"/>
    <lineage>
        <taxon>Bacteria</taxon>
        <taxon>Pseudomonadati</taxon>
        <taxon>Bacteroidota</taxon>
        <taxon>Cytophagia</taxon>
        <taxon>Cytophagales</taxon>
        <taxon>Leadbetterellaceae</taxon>
        <taxon>Arcticibacterium</taxon>
    </lineage>
</organism>
<keyword evidence="5" id="KW-0732">Signal</keyword>
<evidence type="ECO:0000256" key="4">
    <source>
        <dbReference type="ARBA" id="ARBA00022525"/>
    </source>
</evidence>
<evidence type="ECO:0000256" key="5">
    <source>
        <dbReference type="ARBA" id="ARBA00022729"/>
    </source>
</evidence>
<sequence>MNSQLKTGLILTIILLLISVYSKSQTRYYVKAEAFNYLGNGLSWESAFKSLQTALSNSQAGDEIWVAKGTYYPTTNSDRTIAFEIPDSVKVYGGFDGTELYSYNINQRDFSKNISQLSGDIGNSNYLLDNSYHIIKTENVSKETIIDGFNILKGYANSTNSDQQFNAGAGLYNIGTAIESPSSPILKNLIFEENYGKDGGAIYNDYHTKMTIQDCTFKNNSASRGGAIQIRNTINSQKVGKSETKISRSRFENNSVSINGGAIYFHCGNGDCSPVLENCFFINNIAEIQNSSITPLGGAVAIYSSQGTSNITINNSLFAENHAYYGGALSFDSNYGSHISNIQNTTFYHNSADRSGKVLSNRGYNGSSKSFIKNCILEESTNPSIKHFDNFYSETTLSFSIVNTSNCDLLGLGTTCQNTTIFNGAPEFIDSNNIYGNDNIIGTSDDGLMLSNTSEAIDEGSKVNLTYFSDIIGQKHINAPDIGAYENPCSKIEFLASIPDISNEYAPYATTQTLTAANTITAARVYYQAGKHILLNPGFKVEGGHSFQAKIDNGCL</sequence>
<protein>
    <recommendedName>
        <fullName evidence="10">Right handed beta helix domain-containing protein</fullName>
    </recommendedName>
</protein>
<proteinExistence type="predicted"/>
<dbReference type="InterPro" id="IPR003368">
    <property type="entry name" value="POMP_repeat"/>
</dbReference>
<dbReference type="InterPro" id="IPR011050">
    <property type="entry name" value="Pectin_lyase_fold/virulence"/>
</dbReference>
<dbReference type="EMBL" id="CP029480">
    <property type="protein sequence ID" value="AWV98284.1"/>
    <property type="molecule type" value="Genomic_DNA"/>
</dbReference>
<name>A0A2Z4GAW3_9BACT</name>
<reference evidence="8 9" key="1">
    <citation type="submission" date="2018-05" db="EMBL/GenBank/DDBJ databases">
        <title>Complete genome sequence of Arcticibacterium luteifluviistationis SM1504T, a cytophagaceae bacterium isolated from Arctic surface seawater.</title>
        <authorList>
            <person name="Li Y."/>
            <person name="Qin Q.-L."/>
        </authorList>
    </citation>
    <scope>NUCLEOTIDE SEQUENCE [LARGE SCALE GENOMIC DNA]</scope>
    <source>
        <strain evidence="8 9">SM1504</strain>
    </source>
</reference>
<dbReference type="KEGG" id="als:DJ013_08920"/>
<dbReference type="InterPro" id="IPR012334">
    <property type="entry name" value="Pectin_lyas_fold"/>
</dbReference>
<dbReference type="SUPFAM" id="SSF51126">
    <property type="entry name" value="Pectin lyase-like"/>
    <property type="match status" value="1"/>
</dbReference>
<dbReference type="RefSeq" id="WP_111371440.1">
    <property type="nucleotide sequence ID" value="NZ_CP029480.1"/>
</dbReference>
<evidence type="ECO:0000313" key="9">
    <source>
        <dbReference type="Proteomes" id="UP000249873"/>
    </source>
</evidence>
<evidence type="ECO:0000256" key="7">
    <source>
        <dbReference type="ARBA" id="ARBA00023237"/>
    </source>
</evidence>
<evidence type="ECO:0000256" key="3">
    <source>
        <dbReference type="ARBA" id="ARBA00004613"/>
    </source>
</evidence>
<accession>A0A2Z4GAW3</accession>